<evidence type="ECO:0000256" key="2">
    <source>
        <dbReference type="ARBA" id="ARBA00023274"/>
    </source>
</evidence>
<dbReference type="GO" id="GO:1990904">
    <property type="term" value="C:ribonucleoprotein complex"/>
    <property type="evidence" value="ECO:0007669"/>
    <property type="project" value="UniProtKB-KW"/>
</dbReference>
<keyword evidence="2" id="KW-0687">Ribonucleoprotein</keyword>
<keyword evidence="5" id="KW-1185">Reference proteome</keyword>
<gene>
    <name evidence="4" type="ORF">VNE69_03033</name>
</gene>
<dbReference type="SMART" id="SM00651">
    <property type="entry name" value="Sm"/>
    <property type="match status" value="1"/>
</dbReference>
<dbReference type="Proteomes" id="UP001334084">
    <property type="component" value="Chromosome 3"/>
</dbReference>
<dbReference type="GO" id="GO:0000290">
    <property type="term" value="P:deadenylation-dependent decapping of nuclear-transcribed mRNA"/>
    <property type="evidence" value="ECO:0007669"/>
    <property type="project" value="TreeGrafter"/>
</dbReference>
<dbReference type="InterPro" id="IPR001163">
    <property type="entry name" value="Sm_dom_euk/arc"/>
</dbReference>
<dbReference type="EMBL" id="CP142728">
    <property type="protein sequence ID" value="WUR02812.1"/>
    <property type="molecule type" value="Genomic_DNA"/>
</dbReference>
<dbReference type="GO" id="GO:1990726">
    <property type="term" value="C:Lsm1-7-Pat1 complex"/>
    <property type="evidence" value="ECO:0007669"/>
    <property type="project" value="TreeGrafter"/>
</dbReference>
<evidence type="ECO:0000313" key="5">
    <source>
        <dbReference type="Proteomes" id="UP001334084"/>
    </source>
</evidence>
<dbReference type="RefSeq" id="XP_065328957.1">
    <property type="nucleotide sequence ID" value="XM_065472885.1"/>
</dbReference>
<accession>A0AAX4JA88</accession>
<sequence length="113" mass="13596">METIPCETLEINEEDFYVREYEQYLNKHVVVMLKDNKFYYGLFKSFDQYLSVTLNYAVERIFHEEMYAEKFHGLMAIRGDTISLIGLSKHDFKDYQKLEYSELVEIIKKANEL</sequence>
<dbReference type="Pfam" id="PF01423">
    <property type="entry name" value="LSM"/>
    <property type="match status" value="1"/>
</dbReference>
<reference evidence="4" key="1">
    <citation type="journal article" date="2024" name="BMC Genomics">
        <title>Functional annotation of a divergent genome using sequence and structure-based similarity.</title>
        <authorList>
            <person name="Svedberg D."/>
            <person name="Winiger R.R."/>
            <person name="Berg A."/>
            <person name="Sharma H."/>
            <person name="Tellgren-Roth C."/>
            <person name="Debrunner-Vossbrinck B.A."/>
            <person name="Vossbrinck C.R."/>
            <person name="Barandun J."/>
        </authorList>
    </citation>
    <scope>NUCLEOTIDE SEQUENCE</scope>
    <source>
        <strain evidence="4">Illinois isolate</strain>
    </source>
</reference>
<dbReference type="InterPro" id="IPR010920">
    <property type="entry name" value="LSM_dom_sf"/>
</dbReference>
<dbReference type="PANTHER" id="PTHR15588:SF8">
    <property type="entry name" value="U6 SNRNA-ASSOCIATED SM-LIKE PROTEIN LSM1"/>
    <property type="match status" value="1"/>
</dbReference>
<evidence type="ECO:0000259" key="3">
    <source>
        <dbReference type="SMART" id="SM00651"/>
    </source>
</evidence>
<dbReference type="Gene3D" id="2.30.30.100">
    <property type="match status" value="1"/>
</dbReference>
<proteinExistence type="predicted"/>
<name>A0AAX4JA88_9MICR</name>
<keyword evidence="1" id="KW-0694">RNA-binding</keyword>
<dbReference type="KEGG" id="vnx:VNE69_03033"/>
<dbReference type="PANTHER" id="PTHR15588">
    <property type="entry name" value="LSM1"/>
    <property type="match status" value="1"/>
</dbReference>
<protein>
    <submittedName>
        <fullName evidence="4">U6 snRNA-associated Sm-like protein LSM1</fullName>
    </submittedName>
</protein>
<dbReference type="InterPro" id="IPR044642">
    <property type="entry name" value="PTHR15588"/>
</dbReference>
<feature type="domain" description="Sm" evidence="3">
    <location>
        <begin position="19"/>
        <end position="87"/>
    </location>
</feature>
<dbReference type="SUPFAM" id="SSF50182">
    <property type="entry name" value="Sm-like ribonucleoproteins"/>
    <property type="match status" value="1"/>
</dbReference>
<dbReference type="AlphaFoldDB" id="A0AAX4JA88"/>
<organism evidence="4 5">
    <name type="scientific">Vairimorpha necatrix</name>
    <dbReference type="NCBI Taxonomy" id="6039"/>
    <lineage>
        <taxon>Eukaryota</taxon>
        <taxon>Fungi</taxon>
        <taxon>Fungi incertae sedis</taxon>
        <taxon>Microsporidia</taxon>
        <taxon>Nosematidae</taxon>
        <taxon>Vairimorpha</taxon>
    </lineage>
</organism>
<dbReference type="GO" id="GO:0003729">
    <property type="term" value="F:mRNA binding"/>
    <property type="evidence" value="ECO:0007669"/>
    <property type="project" value="TreeGrafter"/>
</dbReference>
<evidence type="ECO:0000313" key="4">
    <source>
        <dbReference type="EMBL" id="WUR02812.1"/>
    </source>
</evidence>
<dbReference type="GeneID" id="90540629"/>
<evidence type="ECO:0000256" key="1">
    <source>
        <dbReference type="ARBA" id="ARBA00022884"/>
    </source>
</evidence>
<dbReference type="GO" id="GO:0000932">
    <property type="term" value="C:P-body"/>
    <property type="evidence" value="ECO:0007669"/>
    <property type="project" value="TreeGrafter"/>
</dbReference>